<dbReference type="PANTHER" id="PTHR43133:SF8">
    <property type="entry name" value="RNA POLYMERASE SIGMA FACTOR HI_1459-RELATED"/>
    <property type="match status" value="1"/>
</dbReference>
<proteinExistence type="inferred from homology"/>
<dbReference type="PANTHER" id="PTHR43133">
    <property type="entry name" value="RNA POLYMERASE ECF-TYPE SIGMA FACTO"/>
    <property type="match status" value="1"/>
</dbReference>
<comment type="caution">
    <text evidence="8">The sequence shown here is derived from an EMBL/GenBank/DDBJ whole genome shotgun (WGS) entry which is preliminary data.</text>
</comment>
<organism evidence="8 9">
    <name type="scientific">Candidatus Obscuribacter phosphatis</name>
    <dbReference type="NCBI Taxonomy" id="1906157"/>
    <lineage>
        <taxon>Bacteria</taxon>
        <taxon>Bacillati</taxon>
        <taxon>Candidatus Melainabacteria</taxon>
        <taxon>Candidatus Obscuribacterales</taxon>
        <taxon>Candidatus Obscuribacteraceae</taxon>
        <taxon>Candidatus Obscuribacter</taxon>
    </lineage>
</organism>
<dbReference type="SUPFAM" id="SSF88659">
    <property type="entry name" value="Sigma3 and sigma4 domains of RNA polymerase sigma factors"/>
    <property type="match status" value="1"/>
</dbReference>
<dbReference type="NCBIfam" id="TIGR02937">
    <property type="entry name" value="sigma70-ECF"/>
    <property type="match status" value="1"/>
</dbReference>
<dbReference type="Gene3D" id="1.10.10.10">
    <property type="entry name" value="Winged helix-like DNA-binding domain superfamily/Winged helix DNA-binding domain"/>
    <property type="match status" value="1"/>
</dbReference>
<feature type="domain" description="RNA polymerase sigma-70 region 2" evidence="6">
    <location>
        <begin position="27"/>
        <end position="92"/>
    </location>
</feature>
<dbReference type="EMBL" id="JAFLCK010000034">
    <property type="protein sequence ID" value="MBN8662243.1"/>
    <property type="molecule type" value="Genomic_DNA"/>
</dbReference>
<evidence type="ECO:0000313" key="8">
    <source>
        <dbReference type="EMBL" id="MBN8662243.1"/>
    </source>
</evidence>
<evidence type="ECO:0000256" key="1">
    <source>
        <dbReference type="ARBA" id="ARBA00010641"/>
    </source>
</evidence>
<dbReference type="AlphaFoldDB" id="A0A8J7PHZ7"/>
<name>A0A8J7PHZ7_9BACT</name>
<evidence type="ECO:0000259" key="7">
    <source>
        <dbReference type="Pfam" id="PF08281"/>
    </source>
</evidence>
<dbReference type="InterPro" id="IPR039425">
    <property type="entry name" value="RNA_pol_sigma-70-like"/>
</dbReference>
<dbReference type="InterPro" id="IPR013324">
    <property type="entry name" value="RNA_pol_sigma_r3/r4-like"/>
</dbReference>
<dbReference type="Gene3D" id="1.10.1740.10">
    <property type="match status" value="1"/>
</dbReference>
<dbReference type="InterPro" id="IPR036388">
    <property type="entry name" value="WH-like_DNA-bd_sf"/>
</dbReference>
<evidence type="ECO:0000259" key="6">
    <source>
        <dbReference type="Pfam" id="PF04542"/>
    </source>
</evidence>
<keyword evidence="3" id="KW-0731">Sigma factor</keyword>
<dbReference type="GO" id="GO:0003677">
    <property type="term" value="F:DNA binding"/>
    <property type="evidence" value="ECO:0007669"/>
    <property type="project" value="UniProtKB-KW"/>
</dbReference>
<dbReference type="GO" id="GO:0006352">
    <property type="term" value="P:DNA-templated transcription initiation"/>
    <property type="evidence" value="ECO:0007669"/>
    <property type="project" value="InterPro"/>
</dbReference>
<keyword evidence="4" id="KW-0238">DNA-binding</keyword>
<sequence>MPESELARDQGLVVQSLKGDRKAFETLVRLYQPLVSTVIYRAVEDQEASRDLTQDTFVKAFRALASYDGKRSFKTWLLTIANNCALDHLRSANVARNRSLDAILEEEPHLEPVGPLSTEKEAELSLFLGKLSWALSLIPLRYRQAFILRYQFDLSYEDIATVMKESDNNVRTLLFRAKERLRKLISGDRESSKQ</sequence>
<dbReference type="SUPFAM" id="SSF88946">
    <property type="entry name" value="Sigma2 domain of RNA polymerase sigma factors"/>
    <property type="match status" value="1"/>
</dbReference>
<evidence type="ECO:0000256" key="5">
    <source>
        <dbReference type="ARBA" id="ARBA00023163"/>
    </source>
</evidence>
<keyword evidence="2" id="KW-0805">Transcription regulation</keyword>
<protein>
    <submittedName>
        <fullName evidence="8">RNA polymerase sigma factor</fullName>
    </submittedName>
</protein>
<dbReference type="Proteomes" id="UP000664277">
    <property type="component" value="Unassembled WGS sequence"/>
</dbReference>
<dbReference type="InterPro" id="IPR013325">
    <property type="entry name" value="RNA_pol_sigma_r2"/>
</dbReference>
<dbReference type="Pfam" id="PF08281">
    <property type="entry name" value="Sigma70_r4_2"/>
    <property type="match status" value="1"/>
</dbReference>
<evidence type="ECO:0000256" key="4">
    <source>
        <dbReference type="ARBA" id="ARBA00023125"/>
    </source>
</evidence>
<keyword evidence="5" id="KW-0804">Transcription</keyword>
<evidence type="ECO:0000256" key="3">
    <source>
        <dbReference type="ARBA" id="ARBA00023082"/>
    </source>
</evidence>
<evidence type="ECO:0000313" key="9">
    <source>
        <dbReference type="Proteomes" id="UP000664277"/>
    </source>
</evidence>
<evidence type="ECO:0000256" key="2">
    <source>
        <dbReference type="ARBA" id="ARBA00023015"/>
    </source>
</evidence>
<dbReference type="Pfam" id="PF04542">
    <property type="entry name" value="Sigma70_r2"/>
    <property type="match status" value="1"/>
</dbReference>
<dbReference type="CDD" id="cd06171">
    <property type="entry name" value="Sigma70_r4"/>
    <property type="match status" value="1"/>
</dbReference>
<reference evidence="8" key="1">
    <citation type="submission" date="2021-02" db="EMBL/GenBank/DDBJ databases">
        <title>Genome-Resolved Metagenomics of a Microbial Community Performing Photosynthetic Biological Nutrient Removal.</title>
        <authorList>
            <person name="Mcdaniel E.A."/>
        </authorList>
    </citation>
    <scope>NUCLEOTIDE SEQUENCE</scope>
    <source>
        <strain evidence="8">UWPOB_OBS1</strain>
    </source>
</reference>
<accession>A0A8J7PHZ7</accession>
<gene>
    <name evidence="8" type="ORF">J0M35_17875</name>
</gene>
<feature type="domain" description="RNA polymerase sigma factor 70 region 4 type 2" evidence="7">
    <location>
        <begin position="134"/>
        <end position="181"/>
    </location>
</feature>
<dbReference type="GO" id="GO:0016987">
    <property type="term" value="F:sigma factor activity"/>
    <property type="evidence" value="ECO:0007669"/>
    <property type="project" value="UniProtKB-KW"/>
</dbReference>
<dbReference type="InterPro" id="IPR007627">
    <property type="entry name" value="RNA_pol_sigma70_r2"/>
</dbReference>
<comment type="similarity">
    <text evidence="1">Belongs to the sigma-70 factor family. ECF subfamily.</text>
</comment>
<dbReference type="InterPro" id="IPR013249">
    <property type="entry name" value="RNA_pol_sigma70_r4_t2"/>
</dbReference>
<dbReference type="InterPro" id="IPR014284">
    <property type="entry name" value="RNA_pol_sigma-70_dom"/>
</dbReference>